<feature type="binding site" evidence="6">
    <location>
        <begin position="154"/>
        <end position="155"/>
    </location>
    <ligand>
        <name>NAD(+)</name>
        <dbReference type="ChEBI" id="CHEBI:57540"/>
    </ligand>
</feature>
<dbReference type="InterPro" id="IPR016064">
    <property type="entry name" value="NAD/diacylglycerol_kinase_sf"/>
</dbReference>
<protein>
    <recommendedName>
        <fullName evidence="6">NAD kinase</fullName>
        <ecNumber evidence="6">2.7.1.23</ecNumber>
    </recommendedName>
    <alternativeName>
        <fullName evidence="6">ATP-dependent NAD kinase</fullName>
    </alternativeName>
</protein>
<reference evidence="8" key="1">
    <citation type="journal article" date="2019" name="Int. J. Syst. Evol. Microbiol.">
        <title>Halobacteriovorax valvorus sp. nov., a novel prokaryotic predator isolated from coastal seawater of China.</title>
        <authorList>
            <person name="Chen M.-X."/>
        </authorList>
    </citation>
    <scope>NUCLEOTIDE SEQUENCE [LARGE SCALE GENOMIC DNA]</scope>
    <source>
        <strain evidence="8">BL9</strain>
    </source>
</reference>
<evidence type="ECO:0000313" key="8">
    <source>
        <dbReference type="Proteomes" id="UP000443582"/>
    </source>
</evidence>
<dbReference type="Pfam" id="PF20143">
    <property type="entry name" value="NAD_kinase_C"/>
    <property type="match status" value="1"/>
</dbReference>
<name>A0ABY0IJM4_9BACT</name>
<sequence length="298" mass="33817">MATINKVAIILKPKVITEFNTVLPNLTNWLKRRKVDIFFEDSQKSRIEKIFKGSTTKNFNYIHRDEISKKCKLIITMGGDGTLIGIARGKNIKKVNIFGINMGNLGFIAEFSKQDFYDGLELALKGKLKTRKVQMYQAQIQRKGKKPFTFNFLNDAVITKSGISRMFNLELESNGQSIYNLAGDGLIVSTPIGSTAYSLAANGPILHPSVKGVVLTPICPHALTHRPMVLPDSEVISIIIPRGHDDIYLTIDGQEEFRLEAKDEVVIKKSRTHYVNFYANEERNYFRTLKEKFKYGHR</sequence>
<evidence type="ECO:0000313" key="7">
    <source>
        <dbReference type="EMBL" id="RZF23156.1"/>
    </source>
</evidence>
<dbReference type="SUPFAM" id="SSF111331">
    <property type="entry name" value="NAD kinase/diacylglycerol kinase-like"/>
    <property type="match status" value="1"/>
</dbReference>
<proteinExistence type="inferred from homology"/>
<keyword evidence="6" id="KW-0547">Nucleotide-binding</keyword>
<evidence type="ECO:0000256" key="4">
    <source>
        <dbReference type="ARBA" id="ARBA00023027"/>
    </source>
</evidence>
<comment type="cofactor">
    <cofactor evidence="6">
        <name>a divalent metal cation</name>
        <dbReference type="ChEBI" id="CHEBI:60240"/>
    </cofactor>
</comment>
<dbReference type="InterPro" id="IPR002504">
    <property type="entry name" value="NADK"/>
</dbReference>
<comment type="similarity">
    <text evidence="6">Belongs to the NAD kinase family.</text>
</comment>
<keyword evidence="1 6" id="KW-0808">Transferase</keyword>
<dbReference type="RefSeq" id="WP_114706104.1">
    <property type="nucleotide sequence ID" value="NZ_QDKL01000001.1"/>
</dbReference>
<feature type="binding site" evidence="6">
    <location>
        <position position="184"/>
    </location>
    <ligand>
        <name>NAD(+)</name>
        <dbReference type="ChEBI" id="CHEBI:57540"/>
    </ligand>
</feature>
<evidence type="ECO:0000256" key="2">
    <source>
        <dbReference type="ARBA" id="ARBA00022777"/>
    </source>
</evidence>
<comment type="function">
    <text evidence="6">Involved in the regulation of the intracellular balance of NAD and NADP, and is a key enzyme in the biosynthesis of NADP. Catalyzes specifically the phosphorylation on 2'-hydroxyl of the adenosine moiety of NAD to yield NADP.</text>
</comment>
<dbReference type="Pfam" id="PF01513">
    <property type="entry name" value="NAD_kinase"/>
    <property type="match status" value="1"/>
</dbReference>
<comment type="subcellular location">
    <subcellularLocation>
        <location evidence="6">Cytoplasm</location>
    </subcellularLocation>
</comment>
<dbReference type="EC" id="2.7.1.23" evidence="6"/>
<feature type="binding site" evidence="6">
    <location>
        <position position="165"/>
    </location>
    <ligand>
        <name>NAD(+)</name>
        <dbReference type="ChEBI" id="CHEBI:57540"/>
    </ligand>
</feature>
<dbReference type="Proteomes" id="UP000443582">
    <property type="component" value="Unassembled WGS sequence"/>
</dbReference>
<dbReference type="Gene3D" id="2.60.200.30">
    <property type="entry name" value="Probable inorganic polyphosphate/atp-NAD kinase, domain 2"/>
    <property type="match status" value="1"/>
</dbReference>
<dbReference type="InterPro" id="IPR017438">
    <property type="entry name" value="ATP-NAD_kinase_N"/>
</dbReference>
<comment type="catalytic activity">
    <reaction evidence="5 6">
        <text>NAD(+) + ATP = ADP + NADP(+) + H(+)</text>
        <dbReference type="Rhea" id="RHEA:18629"/>
        <dbReference type="ChEBI" id="CHEBI:15378"/>
        <dbReference type="ChEBI" id="CHEBI:30616"/>
        <dbReference type="ChEBI" id="CHEBI:57540"/>
        <dbReference type="ChEBI" id="CHEBI:58349"/>
        <dbReference type="ChEBI" id="CHEBI:456216"/>
        <dbReference type="EC" id="2.7.1.23"/>
    </reaction>
</comment>
<dbReference type="EMBL" id="QDKL01000001">
    <property type="protein sequence ID" value="RZF23156.1"/>
    <property type="molecule type" value="Genomic_DNA"/>
</dbReference>
<accession>A0ABY0IJM4</accession>
<dbReference type="PANTHER" id="PTHR20275:SF0">
    <property type="entry name" value="NAD KINASE"/>
    <property type="match status" value="1"/>
</dbReference>
<keyword evidence="2 6" id="KW-0418">Kinase</keyword>
<dbReference type="Gene3D" id="3.40.50.10330">
    <property type="entry name" value="Probable inorganic polyphosphate/atp-NAD kinase, domain 1"/>
    <property type="match status" value="1"/>
</dbReference>
<keyword evidence="6" id="KW-0067">ATP-binding</keyword>
<evidence type="ECO:0000256" key="3">
    <source>
        <dbReference type="ARBA" id="ARBA00022857"/>
    </source>
</evidence>
<dbReference type="InterPro" id="IPR017437">
    <property type="entry name" value="ATP-NAD_kinase_PpnK-typ_C"/>
</dbReference>
<feature type="binding site" evidence="6">
    <location>
        <position position="192"/>
    </location>
    <ligand>
        <name>NAD(+)</name>
        <dbReference type="ChEBI" id="CHEBI:57540"/>
    </ligand>
</feature>
<feature type="binding site" evidence="6">
    <location>
        <begin position="80"/>
        <end position="81"/>
    </location>
    <ligand>
        <name>NAD(+)</name>
        <dbReference type="ChEBI" id="CHEBI:57540"/>
    </ligand>
</feature>
<organism evidence="7 8">
    <name type="scientific">Halobacteriovorax vibrionivorans</name>
    <dbReference type="NCBI Taxonomy" id="2152716"/>
    <lineage>
        <taxon>Bacteria</taxon>
        <taxon>Pseudomonadati</taxon>
        <taxon>Bdellovibrionota</taxon>
        <taxon>Bacteriovoracia</taxon>
        <taxon>Bacteriovoracales</taxon>
        <taxon>Halobacteriovoraceae</taxon>
        <taxon>Halobacteriovorax</taxon>
    </lineage>
</organism>
<keyword evidence="4 6" id="KW-0520">NAD</keyword>
<dbReference type="HAMAP" id="MF_00361">
    <property type="entry name" value="NAD_kinase"/>
    <property type="match status" value="1"/>
</dbReference>
<comment type="caution">
    <text evidence="7">The sequence shown here is derived from an EMBL/GenBank/DDBJ whole genome shotgun (WGS) entry which is preliminary data.</text>
</comment>
<feature type="binding site" evidence="6">
    <location>
        <position position="254"/>
    </location>
    <ligand>
        <name>NAD(+)</name>
        <dbReference type="ChEBI" id="CHEBI:57540"/>
    </ligand>
</feature>
<comment type="caution">
    <text evidence="6">Lacks conserved residue(s) required for the propagation of feature annotation.</text>
</comment>
<evidence type="ECO:0000256" key="1">
    <source>
        <dbReference type="ARBA" id="ARBA00022679"/>
    </source>
</evidence>
<feature type="active site" description="Proton acceptor" evidence="6">
    <location>
        <position position="80"/>
    </location>
</feature>
<dbReference type="PANTHER" id="PTHR20275">
    <property type="entry name" value="NAD KINASE"/>
    <property type="match status" value="1"/>
</dbReference>
<keyword evidence="6" id="KW-0963">Cytoplasm</keyword>
<gene>
    <name evidence="6" type="primary">nadK</name>
    <name evidence="7" type="ORF">DAY19_05145</name>
</gene>
<keyword evidence="8" id="KW-1185">Reference proteome</keyword>
<evidence type="ECO:0000256" key="6">
    <source>
        <dbReference type="HAMAP-Rule" id="MF_00361"/>
    </source>
</evidence>
<evidence type="ECO:0000256" key="5">
    <source>
        <dbReference type="ARBA" id="ARBA00047925"/>
    </source>
</evidence>
<keyword evidence="3 6" id="KW-0521">NADP</keyword>